<evidence type="ECO:0000313" key="12">
    <source>
        <dbReference type="Proteomes" id="UP000541444"/>
    </source>
</evidence>
<gene>
    <name evidence="11" type="ORF">GIB67_014329</name>
</gene>
<reference evidence="11 12" key="1">
    <citation type="journal article" date="2020" name="IScience">
        <title>Genome Sequencing of the Endangered Kingdonia uniflora (Circaeasteraceae, Ranunculales) Reveals Potential Mechanisms of Evolutionary Specialization.</title>
        <authorList>
            <person name="Sun Y."/>
            <person name="Deng T."/>
            <person name="Zhang A."/>
            <person name="Moore M.J."/>
            <person name="Landis J.B."/>
            <person name="Lin N."/>
            <person name="Zhang H."/>
            <person name="Zhang X."/>
            <person name="Huang J."/>
            <person name="Zhang X."/>
            <person name="Sun H."/>
            <person name="Wang H."/>
        </authorList>
    </citation>
    <scope>NUCLEOTIDE SEQUENCE [LARGE SCALE GENOMIC DNA]</scope>
    <source>
        <strain evidence="11">TB1705</strain>
        <tissue evidence="11">Leaf</tissue>
    </source>
</reference>
<dbReference type="SUPFAM" id="SSF103506">
    <property type="entry name" value="Mitochondrial carrier"/>
    <property type="match status" value="2"/>
</dbReference>
<proteinExistence type="inferred from homology"/>
<evidence type="ECO:0000256" key="9">
    <source>
        <dbReference type="PROSITE-ProRule" id="PRU00282"/>
    </source>
</evidence>
<name>A0A7J7NTB4_9MAGN</name>
<keyword evidence="8 9" id="KW-0472">Membrane</keyword>
<evidence type="ECO:0000256" key="5">
    <source>
        <dbReference type="ARBA" id="ARBA00022737"/>
    </source>
</evidence>
<keyword evidence="7" id="KW-0496">Mitochondrion</keyword>
<evidence type="ECO:0000256" key="7">
    <source>
        <dbReference type="ARBA" id="ARBA00023128"/>
    </source>
</evidence>
<evidence type="ECO:0000313" key="11">
    <source>
        <dbReference type="EMBL" id="KAF6170399.1"/>
    </source>
</evidence>
<evidence type="ECO:0008006" key="13">
    <source>
        <dbReference type="Google" id="ProtNLM"/>
    </source>
</evidence>
<dbReference type="InterPro" id="IPR018108">
    <property type="entry name" value="MCP_transmembrane"/>
</dbReference>
<accession>A0A7J7NTB4</accession>
<feature type="repeat" description="Solcar" evidence="9">
    <location>
        <begin position="238"/>
        <end position="327"/>
    </location>
</feature>
<comment type="similarity">
    <text evidence="2 10">Belongs to the mitochondrial carrier (TC 2.A.29) family.</text>
</comment>
<dbReference type="InterPro" id="IPR023395">
    <property type="entry name" value="MCP_dom_sf"/>
</dbReference>
<dbReference type="PANTHER" id="PTHR45788:SF2">
    <property type="entry name" value="SUCCINATE_FUMARATE MITOCHONDRIAL TRANSPORTER"/>
    <property type="match status" value="1"/>
</dbReference>
<evidence type="ECO:0000256" key="6">
    <source>
        <dbReference type="ARBA" id="ARBA00022989"/>
    </source>
</evidence>
<keyword evidence="3 10" id="KW-0813">Transport</keyword>
<keyword evidence="6" id="KW-1133">Transmembrane helix</keyword>
<evidence type="ECO:0000256" key="4">
    <source>
        <dbReference type="ARBA" id="ARBA00022692"/>
    </source>
</evidence>
<dbReference type="PROSITE" id="PS50920">
    <property type="entry name" value="SOLCAR"/>
    <property type="match status" value="3"/>
</dbReference>
<dbReference type="OrthoDB" id="1924968at2759"/>
<dbReference type="GO" id="GO:0031966">
    <property type="term" value="C:mitochondrial membrane"/>
    <property type="evidence" value="ECO:0007669"/>
    <property type="project" value="UniProtKB-SubCell"/>
</dbReference>
<keyword evidence="5" id="KW-0677">Repeat</keyword>
<dbReference type="FunFam" id="1.50.40.10:FF:000210">
    <property type="entry name" value="Mitochondrial succinate-fumarate transporter 1"/>
    <property type="match status" value="1"/>
</dbReference>
<organism evidence="11 12">
    <name type="scientific">Kingdonia uniflora</name>
    <dbReference type="NCBI Taxonomy" id="39325"/>
    <lineage>
        <taxon>Eukaryota</taxon>
        <taxon>Viridiplantae</taxon>
        <taxon>Streptophyta</taxon>
        <taxon>Embryophyta</taxon>
        <taxon>Tracheophyta</taxon>
        <taxon>Spermatophyta</taxon>
        <taxon>Magnoliopsida</taxon>
        <taxon>Ranunculales</taxon>
        <taxon>Circaeasteraceae</taxon>
        <taxon>Kingdonia</taxon>
    </lineage>
</organism>
<evidence type="ECO:0000256" key="10">
    <source>
        <dbReference type="RuleBase" id="RU000488"/>
    </source>
</evidence>
<evidence type="ECO:0000256" key="3">
    <source>
        <dbReference type="ARBA" id="ARBA00022448"/>
    </source>
</evidence>
<dbReference type="EMBL" id="JACGCM010000589">
    <property type="protein sequence ID" value="KAF6170399.1"/>
    <property type="molecule type" value="Genomic_DNA"/>
</dbReference>
<dbReference type="Gene3D" id="1.50.40.10">
    <property type="entry name" value="Mitochondrial carrier domain"/>
    <property type="match status" value="2"/>
</dbReference>
<feature type="repeat" description="Solcar" evidence="9">
    <location>
        <begin position="134"/>
        <end position="226"/>
    </location>
</feature>
<protein>
    <recommendedName>
        <fullName evidence="13">Mitochondrial succinate-fumarate transporter 1</fullName>
    </recommendedName>
</protein>
<dbReference type="Pfam" id="PF00153">
    <property type="entry name" value="Mito_carr"/>
    <property type="match status" value="3"/>
</dbReference>
<comment type="caution">
    <text evidence="11">The sequence shown here is derived from an EMBL/GenBank/DDBJ whole genome shotgun (WGS) entry which is preliminary data.</text>
</comment>
<sequence length="338" mass="36709">MKAISGSIGGVVEASCLQPIDVIKTRLQLDRSGVYKGIIHCGTTVARTEGVRALWKGLTPFATHLTLKYALRMGSNAVFQSAFKDSETGAISNRGRLVSGFGAGVLEALVIVTPFEAKFTILVLPSSPFIIALDTNYICGSQGNYTSFILNGLNNDCYLQVVKIRLQQQKGLSHELLKYKGPIHCARMIIREEGIFGLWAGAAPTVMRNGTNQAVMFTAKNAFDVLLWKKHEGDGKILQPWQSMVSGFLAGTAGPICTGPFDVVKTRLMAQSGSGTGVKYKGMIHAIRTIFAEEGLPALWKGLLPRLMRIPPGQAIMWGVADQVSGFYEKRYLQNAPL</sequence>
<keyword evidence="12" id="KW-1185">Reference proteome</keyword>
<dbReference type="AlphaFoldDB" id="A0A7J7NTB4"/>
<feature type="repeat" description="Solcar" evidence="9">
    <location>
        <begin position="1"/>
        <end position="82"/>
    </location>
</feature>
<dbReference type="GO" id="GO:0005469">
    <property type="term" value="F:succinate:fumarate antiporter activity"/>
    <property type="evidence" value="ECO:0007669"/>
    <property type="project" value="TreeGrafter"/>
</dbReference>
<dbReference type="Proteomes" id="UP000541444">
    <property type="component" value="Unassembled WGS sequence"/>
</dbReference>
<evidence type="ECO:0000256" key="2">
    <source>
        <dbReference type="ARBA" id="ARBA00006375"/>
    </source>
</evidence>
<evidence type="ECO:0000256" key="1">
    <source>
        <dbReference type="ARBA" id="ARBA00004225"/>
    </source>
</evidence>
<dbReference type="PANTHER" id="PTHR45788">
    <property type="entry name" value="SUCCINATE/FUMARATE MITOCHONDRIAL TRANSPORTER-RELATED"/>
    <property type="match status" value="1"/>
</dbReference>
<keyword evidence="4 9" id="KW-0812">Transmembrane</keyword>
<dbReference type="InterPro" id="IPR049563">
    <property type="entry name" value="TXTP-like"/>
</dbReference>
<comment type="subcellular location">
    <subcellularLocation>
        <location evidence="1">Mitochondrion membrane</location>
        <topology evidence="1">Multi-pass membrane protein</topology>
    </subcellularLocation>
</comment>
<evidence type="ECO:0000256" key="8">
    <source>
        <dbReference type="ARBA" id="ARBA00023136"/>
    </source>
</evidence>